<dbReference type="Proteomes" id="UP000029833">
    <property type="component" value="Unassembled WGS sequence"/>
</dbReference>
<dbReference type="GO" id="GO:0004176">
    <property type="term" value="F:ATP-dependent peptidase activity"/>
    <property type="evidence" value="ECO:0007669"/>
    <property type="project" value="InterPro"/>
</dbReference>
<dbReference type="STRING" id="1408250.Q760_16255"/>
<dbReference type="GO" id="GO:0030163">
    <property type="term" value="P:protein catabolic process"/>
    <property type="evidence" value="ECO:0007669"/>
    <property type="project" value="InterPro"/>
</dbReference>
<proteinExistence type="predicted"/>
<dbReference type="PANTHER" id="PTHR10046">
    <property type="entry name" value="ATP DEPENDENT LON PROTEASE FAMILY MEMBER"/>
    <property type="match status" value="1"/>
</dbReference>
<name>A0A0A0B547_9CELL</name>
<dbReference type="EMBL" id="AXNT01000074">
    <property type="protein sequence ID" value="KGM01945.1"/>
    <property type="molecule type" value="Genomic_DNA"/>
</dbReference>
<evidence type="ECO:0000313" key="3">
    <source>
        <dbReference type="EMBL" id="KGM01945.1"/>
    </source>
</evidence>
<evidence type="ECO:0000313" key="4">
    <source>
        <dbReference type="Proteomes" id="UP000029833"/>
    </source>
</evidence>
<dbReference type="SUPFAM" id="SSF54211">
    <property type="entry name" value="Ribosomal protein S5 domain 2-like"/>
    <property type="match status" value="1"/>
</dbReference>
<reference evidence="3 4" key="1">
    <citation type="submission" date="2013-10" db="EMBL/GenBank/DDBJ databases">
        <authorList>
            <person name="Wang G."/>
            <person name="Zhuang W."/>
        </authorList>
    </citation>
    <scope>NUCLEOTIDE SEQUENCE [LARGE SCALE GENOMIC DNA]</scope>
    <source>
        <strain evidence="3 4">DSM 20118</strain>
    </source>
</reference>
<dbReference type="SUPFAM" id="SSF50156">
    <property type="entry name" value="PDZ domain-like"/>
    <property type="match status" value="1"/>
</dbReference>
<evidence type="ECO:0000259" key="2">
    <source>
        <dbReference type="Pfam" id="PF05362"/>
    </source>
</evidence>
<dbReference type="InterPro" id="IPR008269">
    <property type="entry name" value="Lon_proteolytic"/>
</dbReference>
<dbReference type="GO" id="GO:0006508">
    <property type="term" value="P:proteolysis"/>
    <property type="evidence" value="ECO:0007669"/>
    <property type="project" value="InterPro"/>
</dbReference>
<feature type="compositionally biased region" description="Low complexity" evidence="1">
    <location>
        <begin position="44"/>
        <end position="62"/>
    </location>
</feature>
<dbReference type="Pfam" id="PF05362">
    <property type="entry name" value="Lon_C"/>
    <property type="match status" value="1"/>
</dbReference>
<dbReference type="InterPro" id="IPR014721">
    <property type="entry name" value="Ribsml_uS5_D2-typ_fold_subgr"/>
</dbReference>
<sequence length="425" mass="43020">MPDENLPAHARTSGYPSRAAASDGAEARGGVAGDDLTRAAGQHDGSSAAGGPVAVDAPGAPGADDDPTPVSPRNVTLSVAMLGTAVLLGGLVVLPAPYAVSSPGPTRDTLGEQSGTPLISIEGAETFPATGELLLTTVSTTGGPGYPSNVVDVLRGWWDPLTAVRPVEEVFPPDVSQDSLKEQNQAAMVSSQENATVAALEELGHEVPATLSVAGAEEGSGSDGVVEEGDVLASLDGTTLTSFTQLTDLLREIEPGTTVRLGVVRADEDRELEIVTGEREGGGSRLGVLVDPQFELPVIDPEIGEPVEVTIQIEDIGGPSAGTMFALGIIDRLTPEDEAQGAVIAGTGTMDASGEVGPIGGIQQKLGGAVRDGATWFLAPEGNCDEVVGHVPDGLRVVSVATLHDAREAVVAIGAGETDDLPACS</sequence>
<dbReference type="Gene3D" id="2.30.42.10">
    <property type="match status" value="1"/>
</dbReference>
<dbReference type="Gene3D" id="3.30.230.10">
    <property type="match status" value="1"/>
</dbReference>
<feature type="region of interest" description="Disordered" evidence="1">
    <location>
        <begin position="1"/>
        <end position="71"/>
    </location>
</feature>
<organism evidence="3 4">
    <name type="scientific">Cellulomonas cellasea DSM 20118</name>
    <dbReference type="NCBI Taxonomy" id="1408250"/>
    <lineage>
        <taxon>Bacteria</taxon>
        <taxon>Bacillati</taxon>
        <taxon>Actinomycetota</taxon>
        <taxon>Actinomycetes</taxon>
        <taxon>Micrococcales</taxon>
        <taxon>Cellulomonadaceae</taxon>
        <taxon>Cellulomonas</taxon>
    </lineage>
</organism>
<dbReference type="RefSeq" id="WP_246056235.1">
    <property type="nucleotide sequence ID" value="NZ_AXNT01000074.1"/>
</dbReference>
<dbReference type="GO" id="GO:0004252">
    <property type="term" value="F:serine-type endopeptidase activity"/>
    <property type="evidence" value="ECO:0007669"/>
    <property type="project" value="InterPro"/>
</dbReference>
<dbReference type="AlphaFoldDB" id="A0A0A0B547"/>
<protein>
    <submittedName>
        <fullName evidence="3">Signal protein PDZ</fullName>
    </submittedName>
</protein>
<feature type="domain" description="Lon proteolytic" evidence="2">
    <location>
        <begin position="318"/>
        <end position="401"/>
    </location>
</feature>
<gene>
    <name evidence="3" type="ORF">Q760_16255</name>
</gene>
<accession>A0A0A0B547</accession>
<dbReference type="GO" id="GO:0005524">
    <property type="term" value="F:ATP binding"/>
    <property type="evidence" value="ECO:0007669"/>
    <property type="project" value="InterPro"/>
</dbReference>
<dbReference type="InterPro" id="IPR027065">
    <property type="entry name" value="Lon_Prtase"/>
</dbReference>
<keyword evidence="4" id="KW-1185">Reference proteome</keyword>
<dbReference type="InterPro" id="IPR020568">
    <property type="entry name" value="Ribosomal_Su5_D2-typ_SF"/>
</dbReference>
<dbReference type="InterPro" id="IPR036034">
    <property type="entry name" value="PDZ_sf"/>
</dbReference>
<comment type="caution">
    <text evidence="3">The sequence shown here is derived from an EMBL/GenBank/DDBJ whole genome shotgun (WGS) entry which is preliminary data.</text>
</comment>
<evidence type="ECO:0000256" key="1">
    <source>
        <dbReference type="SAM" id="MobiDB-lite"/>
    </source>
</evidence>